<reference evidence="2" key="1">
    <citation type="journal article" date="2014" name="Int. J. Syst. Evol. Microbiol.">
        <title>Complete genome sequence of Corynebacterium casei LMG S-19264T (=DSM 44701T), isolated from a smear-ripened cheese.</title>
        <authorList>
            <consortium name="US DOE Joint Genome Institute (JGI-PGF)"/>
            <person name="Walter F."/>
            <person name="Albersmeier A."/>
            <person name="Kalinowski J."/>
            <person name="Ruckert C."/>
        </authorList>
    </citation>
    <scope>NUCLEOTIDE SEQUENCE</scope>
    <source>
        <strain evidence="2">JCM 14265</strain>
    </source>
</reference>
<dbReference type="Proteomes" id="UP001567571">
    <property type="component" value="Unassembled WGS sequence"/>
</dbReference>
<proteinExistence type="predicted"/>
<reference evidence="3 5" key="3">
    <citation type="submission" date="2024-06" db="EMBL/GenBank/DDBJ databases">
        <title>Halorubrum miltondacostae sp. nov., a potential PHA producer isolated from an inland solar saltern in Rio Maior, Portugal.</title>
        <authorList>
            <person name="Albuquerque L."/>
            <person name="Viver T."/>
            <person name="Barroso C."/>
            <person name="Claudino R."/>
            <person name="Galvan M."/>
            <person name="Simoes G."/>
            <person name="Lobo Da Cunha A."/>
            <person name="Egas C."/>
        </authorList>
    </citation>
    <scope>NUCLEOTIDE SEQUENCE [LARGE SCALE GENOMIC DNA]</scope>
    <source>
        <strain evidence="3 5">DSM 18646</strain>
    </source>
</reference>
<dbReference type="Pfam" id="PF26400">
    <property type="entry name" value="DUF8098"/>
    <property type="match status" value="1"/>
</dbReference>
<reference evidence="2" key="2">
    <citation type="submission" date="2023-12" db="EMBL/GenBank/DDBJ databases">
        <authorList>
            <person name="Sun Q."/>
            <person name="Inoue M."/>
        </authorList>
    </citation>
    <scope>NUCLEOTIDE SEQUENCE</scope>
    <source>
        <strain evidence="2">JCM 14265</strain>
    </source>
</reference>
<keyword evidence="5" id="KW-1185">Reference proteome</keyword>
<evidence type="ECO:0000313" key="5">
    <source>
        <dbReference type="Proteomes" id="UP001567571"/>
    </source>
</evidence>
<evidence type="ECO:0000313" key="3">
    <source>
        <dbReference type="EMBL" id="MEZ3168784.1"/>
    </source>
</evidence>
<organism evidence="2 4">
    <name type="scientific">Halorubrum ejinorense</name>
    <dbReference type="NCBI Taxonomy" id="425309"/>
    <lineage>
        <taxon>Archaea</taxon>
        <taxon>Methanobacteriati</taxon>
        <taxon>Methanobacteriota</taxon>
        <taxon>Stenosarchaea group</taxon>
        <taxon>Halobacteria</taxon>
        <taxon>Halobacteriales</taxon>
        <taxon>Haloferacaceae</taxon>
        <taxon>Halorubrum</taxon>
    </lineage>
</organism>
<feature type="domain" description="DUF8098" evidence="1">
    <location>
        <begin position="3"/>
        <end position="341"/>
    </location>
</feature>
<dbReference type="EMBL" id="JBEDNW010000010">
    <property type="protein sequence ID" value="MEZ3168784.1"/>
    <property type="molecule type" value="Genomic_DNA"/>
</dbReference>
<protein>
    <recommendedName>
        <fullName evidence="1">DUF8098 domain-containing protein</fullName>
    </recommendedName>
</protein>
<name>A0AAV3SRN2_9EURY</name>
<dbReference type="EMBL" id="BAAADQ010000005">
    <property type="protein sequence ID" value="GAA0539467.1"/>
    <property type="molecule type" value="Genomic_DNA"/>
</dbReference>
<accession>A0AAV3SRN2</accession>
<dbReference type="RefSeq" id="WP_343777678.1">
    <property type="nucleotide sequence ID" value="NZ_BAAADQ010000005.1"/>
</dbReference>
<dbReference type="Proteomes" id="UP001501425">
    <property type="component" value="Unassembled WGS sequence"/>
</dbReference>
<evidence type="ECO:0000313" key="2">
    <source>
        <dbReference type="EMBL" id="GAA0539467.1"/>
    </source>
</evidence>
<gene>
    <name evidence="3" type="ORF">ABNG02_15830</name>
    <name evidence="2" type="ORF">GCM10008994_13220</name>
</gene>
<dbReference type="InterPro" id="IPR058411">
    <property type="entry name" value="DUF8098"/>
</dbReference>
<comment type="caution">
    <text evidence="2">The sequence shown here is derived from an EMBL/GenBank/DDBJ whole genome shotgun (WGS) entry which is preliminary data.</text>
</comment>
<sequence length="343" mass="39191">MSAAEREEIDKILEGLALAVAESDSIEHEKATNFGEVKIQKLVYMAADEFDIPITYSWYLAGAKCKSPDVSATNYEGKYETVSPDTIDNAQFIDSQRSYSAEADVRKYAGYFKREFNLAQDVLFESRTSFLGDFYEEYSPTRFAQVYKHSLSLRTLLRKTISQLQEYVESSGGGTAQAGLSAFGQEQRISAPDHYAEVQKIVSEIHLSMGADEDLKETIPYFRQFTDVLEDMYLQLSKLDVRDLTEEHLSAFKDAQNTHYYDAWKVPGLVISQETAMGPEADELRLERARELERHLNEYDEEIANFRERVVERGLLPDHTGFPDHDGTLDDSLNQLEREYISD</sequence>
<evidence type="ECO:0000313" key="4">
    <source>
        <dbReference type="Proteomes" id="UP001501425"/>
    </source>
</evidence>
<dbReference type="AlphaFoldDB" id="A0AAV3SRN2"/>
<evidence type="ECO:0000259" key="1">
    <source>
        <dbReference type="Pfam" id="PF26400"/>
    </source>
</evidence>